<feature type="compositionally biased region" description="Polar residues" evidence="3">
    <location>
        <begin position="323"/>
        <end position="338"/>
    </location>
</feature>
<dbReference type="EMBL" id="JAVHNR010000009">
    <property type="protein sequence ID" value="KAK6333406.1"/>
    <property type="molecule type" value="Genomic_DNA"/>
</dbReference>
<reference evidence="5 6" key="1">
    <citation type="submission" date="2019-10" db="EMBL/GenBank/DDBJ databases">
        <authorList>
            <person name="Palmer J.M."/>
        </authorList>
    </citation>
    <scope>NUCLEOTIDE SEQUENCE [LARGE SCALE GENOMIC DNA]</scope>
    <source>
        <strain evidence="5 6">TWF718</strain>
    </source>
</reference>
<feature type="region of interest" description="Disordered" evidence="3">
    <location>
        <begin position="433"/>
        <end position="495"/>
    </location>
</feature>
<dbReference type="InterPro" id="IPR022702">
    <property type="entry name" value="Cytosine_MeTrfase1_RFD"/>
</dbReference>
<feature type="compositionally biased region" description="Low complexity" evidence="3">
    <location>
        <begin position="439"/>
        <end position="451"/>
    </location>
</feature>
<name>A0AAN8RAL2_9PEZI</name>
<gene>
    <name evidence="5" type="ORF">TWF718_011218</name>
</gene>
<feature type="compositionally biased region" description="Low complexity" evidence="3">
    <location>
        <begin position="347"/>
        <end position="367"/>
    </location>
</feature>
<organism evidence="5 6">
    <name type="scientific">Orbilia javanica</name>
    <dbReference type="NCBI Taxonomy" id="47235"/>
    <lineage>
        <taxon>Eukaryota</taxon>
        <taxon>Fungi</taxon>
        <taxon>Dikarya</taxon>
        <taxon>Ascomycota</taxon>
        <taxon>Pezizomycotina</taxon>
        <taxon>Orbiliomycetes</taxon>
        <taxon>Orbiliales</taxon>
        <taxon>Orbiliaceae</taxon>
        <taxon>Orbilia</taxon>
    </lineage>
</organism>
<evidence type="ECO:0000256" key="1">
    <source>
        <dbReference type="ARBA" id="ARBA00004123"/>
    </source>
</evidence>
<keyword evidence="6" id="KW-1185">Reference proteome</keyword>
<comment type="subcellular location">
    <subcellularLocation>
        <location evidence="1">Nucleus</location>
    </subcellularLocation>
</comment>
<evidence type="ECO:0000259" key="4">
    <source>
        <dbReference type="Pfam" id="PF12047"/>
    </source>
</evidence>
<keyword evidence="2" id="KW-0539">Nucleus</keyword>
<feature type="compositionally biased region" description="Polar residues" evidence="3">
    <location>
        <begin position="247"/>
        <end position="270"/>
    </location>
</feature>
<evidence type="ECO:0000313" key="6">
    <source>
        <dbReference type="Proteomes" id="UP001313282"/>
    </source>
</evidence>
<feature type="compositionally biased region" description="Basic residues" evidence="3">
    <location>
        <begin position="616"/>
        <end position="632"/>
    </location>
</feature>
<feature type="domain" description="RFTS" evidence="4">
    <location>
        <begin position="44"/>
        <end position="142"/>
    </location>
</feature>
<proteinExistence type="predicted"/>
<sequence>MLVELSVLTELNPNEVCHDDWPTLDLEDAFVWSPKSTHPDNFIDLLDVLEKGPFTVEGRIKSVPDGLKEFVRNPSNVQSVKGKKIRVANVRRWSIERLADESIVIWALGGAAWYGIHPLEEYKDIYNIMVKKAAIYNFVIDKYDHLTARSKQVKTTMADLYNELSVENPILGTPDEVEALVRNHRRFIMAQLIENTKFKKTPFWPYFDRTYPGEIAEVQAAKLKAEQLIMVQDEKKVQRLERLPANDPSSLGRRQTRPRSGTDSSGTSEPGPNAKRKSRDHSTEGPDPRRRKTGTSESLDKSRIHLKLGQKSRRSNRIPDPSDSPTPETITTPLQVASNDKLERVILRTTRSTRSSNPSSASPTLSNFGAVSTSSISTAPTALAQDTKLAMSGPTKQNPTEPPALPKPSIDMLKEVIEHKPVIKTNVIRASRLSQLPGSRPSPKSKSPPLKKITRSAAVIPSQANIPPVPRVTKRARKRTATPAPAVVPLDENHPGYDDLRDQAISKLTQLHSLYQQISSNANPSEYERFLELADENAEWRRQHGLKAVYIDVVYAAGYYKDGIKDSSLIRRVPETEYLIDRTEWDFDTATELLQNVNRGTYVHELLQPVKEAKRNARMRGGRHGRGRPRKHPVAEEVASSLSELKITSIPSNGASDRSNAAASTVLDSTWSCKGHDADGNKCPFFLEDALTLEGARKASDHWRTCELRKRTTEENLVKKRENIEEAQTIARDQQVRDPWINIDHLVSWLEGEATKSKSWFPAGVC</sequence>
<feature type="compositionally biased region" description="Basic residues" evidence="3">
    <location>
        <begin position="304"/>
        <end position="316"/>
    </location>
</feature>
<protein>
    <recommendedName>
        <fullName evidence="4">RFTS domain-containing protein</fullName>
    </recommendedName>
</protein>
<accession>A0AAN8RAL2</accession>
<evidence type="ECO:0000256" key="3">
    <source>
        <dbReference type="SAM" id="MobiDB-lite"/>
    </source>
</evidence>
<evidence type="ECO:0000313" key="5">
    <source>
        <dbReference type="EMBL" id="KAK6333406.1"/>
    </source>
</evidence>
<feature type="region of interest" description="Disordered" evidence="3">
    <location>
        <begin position="239"/>
        <end position="371"/>
    </location>
</feature>
<dbReference type="Pfam" id="PF12047">
    <property type="entry name" value="DNMT1-RFD"/>
    <property type="match status" value="1"/>
</dbReference>
<dbReference type="GO" id="GO:0005634">
    <property type="term" value="C:nucleus"/>
    <property type="evidence" value="ECO:0007669"/>
    <property type="project" value="UniProtKB-SubCell"/>
</dbReference>
<feature type="region of interest" description="Disordered" evidence="3">
    <location>
        <begin position="614"/>
        <end position="634"/>
    </location>
</feature>
<dbReference type="AlphaFoldDB" id="A0AAN8RAL2"/>
<evidence type="ECO:0000256" key="2">
    <source>
        <dbReference type="ARBA" id="ARBA00023242"/>
    </source>
</evidence>
<dbReference type="Proteomes" id="UP001313282">
    <property type="component" value="Unassembled WGS sequence"/>
</dbReference>
<comment type="caution">
    <text evidence="5">The sequence shown here is derived from an EMBL/GenBank/DDBJ whole genome shotgun (WGS) entry which is preliminary data.</text>
</comment>